<dbReference type="CDD" id="cd06261">
    <property type="entry name" value="TM_PBP2"/>
    <property type="match status" value="1"/>
</dbReference>
<reference evidence="11" key="1">
    <citation type="submission" date="2018-12" db="EMBL/GenBank/DDBJ databases">
        <title>Dusodibacter welbiota gen. nov., sp. nov., isolated from human faeces and emended description of the Oscillibacter genus.</title>
        <authorList>
            <person name="Le Roy T."/>
            <person name="Van der Smissen P."/>
            <person name="Delzenne N."/>
            <person name="Muccioli G."/>
            <person name="Collet J.F."/>
            <person name="Cani P.D."/>
        </authorList>
    </citation>
    <scope>NUCLEOTIDE SEQUENCE [LARGE SCALE GENOMIC DNA]</scope>
    <source>
        <strain evidence="11">J115</strain>
    </source>
</reference>
<dbReference type="GeneID" id="89522585"/>
<accession>A0A4D7ARU1</accession>
<feature type="domain" description="ABC transmembrane type-1" evidence="9">
    <location>
        <begin position="20"/>
        <end position="214"/>
    </location>
</feature>
<evidence type="ECO:0000313" key="10">
    <source>
        <dbReference type="EMBL" id="QCI60525.1"/>
    </source>
</evidence>
<dbReference type="KEGG" id="obj:EIO64_16035"/>
<evidence type="ECO:0000256" key="2">
    <source>
        <dbReference type="ARBA" id="ARBA00007069"/>
    </source>
</evidence>
<feature type="transmembrane region" description="Helical" evidence="8">
    <location>
        <begin position="59"/>
        <end position="82"/>
    </location>
</feature>
<evidence type="ECO:0000256" key="4">
    <source>
        <dbReference type="ARBA" id="ARBA00022475"/>
    </source>
</evidence>
<evidence type="ECO:0000256" key="1">
    <source>
        <dbReference type="ARBA" id="ARBA00004651"/>
    </source>
</evidence>
<keyword evidence="3 8" id="KW-0813">Transport</keyword>
<dbReference type="SUPFAM" id="SSF161098">
    <property type="entry name" value="MetI-like"/>
    <property type="match status" value="1"/>
</dbReference>
<keyword evidence="4" id="KW-1003">Cell membrane</keyword>
<comment type="similarity">
    <text evidence="2">Belongs to the binding-protein-dependent transport system permease family. CysTW subfamily.</text>
</comment>
<dbReference type="InterPro" id="IPR000515">
    <property type="entry name" value="MetI-like"/>
</dbReference>
<dbReference type="RefSeq" id="WP_136891639.1">
    <property type="nucleotide sequence ID" value="NZ_CP034413.3"/>
</dbReference>
<dbReference type="PANTHER" id="PTHR30450">
    <property type="entry name" value="ABC TRANSPORTER PERMEASE"/>
    <property type="match status" value="1"/>
</dbReference>
<dbReference type="Gene3D" id="1.10.3720.10">
    <property type="entry name" value="MetI-like"/>
    <property type="match status" value="1"/>
</dbReference>
<dbReference type="EMBL" id="CP034413">
    <property type="protein sequence ID" value="QCI60525.1"/>
    <property type="molecule type" value="Genomic_DNA"/>
</dbReference>
<feature type="transmembrane region" description="Helical" evidence="8">
    <location>
        <begin position="88"/>
        <end position="111"/>
    </location>
</feature>
<keyword evidence="7 8" id="KW-0472">Membrane</keyword>
<dbReference type="PROSITE" id="PS50928">
    <property type="entry name" value="ABC_TM1"/>
    <property type="match status" value="1"/>
</dbReference>
<evidence type="ECO:0000256" key="3">
    <source>
        <dbReference type="ARBA" id="ARBA00022448"/>
    </source>
</evidence>
<organism evidence="10 11">
    <name type="scientific">Dysosmobacter welbionis</name>
    <dbReference type="NCBI Taxonomy" id="2093857"/>
    <lineage>
        <taxon>Bacteria</taxon>
        <taxon>Bacillati</taxon>
        <taxon>Bacillota</taxon>
        <taxon>Clostridia</taxon>
        <taxon>Eubacteriales</taxon>
        <taxon>Oscillospiraceae</taxon>
        <taxon>Dysosmobacter</taxon>
    </lineage>
</organism>
<dbReference type="Pfam" id="PF00528">
    <property type="entry name" value="BPD_transp_1"/>
    <property type="match status" value="1"/>
</dbReference>
<evidence type="ECO:0000256" key="7">
    <source>
        <dbReference type="ARBA" id="ARBA00023136"/>
    </source>
</evidence>
<evidence type="ECO:0000256" key="6">
    <source>
        <dbReference type="ARBA" id="ARBA00022989"/>
    </source>
</evidence>
<gene>
    <name evidence="10" type="ORF">EIO64_16035</name>
</gene>
<evidence type="ECO:0000256" key="8">
    <source>
        <dbReference type="RuleBase" id="RU363032"/>
    </source>
</evidence>
<keyword evidence="6 8" id="KW-1133">Transmembrane helix</keyword>
<evidence type="ECO:0000256" key="5">
    <source>
        <dbReference type="ARBA" id="ARBA00022692"/>
    </source>
</evidence>
<dbReference type="Proteomes" id="UP000298642">
    <property type="component" value="Chromosome"/>
</dbReference>
<comment type="subcellular location">
    <subcellularLocation>
        <location evidence="1 8">Cell membrane</location>
        <topology evidence="1 8">Multi-pass membrane protein</topology>
    </subcellularLocation>
</comment>
<feature type="transmembrane region" description="Helical" evidence="8">
    <location>
        <begin position="195"/>
        <end position="217"/>
    </location>
</feature>
<keyword evidence="5 8" id="KW-0812">Transmembrane</keyword>
<dbReference type="AlphaFoldDB" id="A0A4D7ARU1"/>
<feature type="transmembrane region" description="Helical" evidence="8">
    <location>
        <begin position="24"/>
        <end position="47"/>
    </location>
</feature>
<dbReference type="NCBIfam" id="NF008049">
    <property type="entry name" value="PRK10782.1"/>
    <property type="match status" value="1"/>
</dbReference>
<dbReference type="FunFam" id="1.10.3720.10:FF:000002">
    <property type="entry name" value="D-methionine ABC transporter permease MetI"/>
    <property type="match status" value="1"/>
</dbReference>
<proteinExistence type="inferred from homology"/>
<keyword evidence="11" id="KW-1185">Reference proteome</keyword>
<dbReference type="GO" id="GO:0005886">
    <property type="term" value="C:plasma membrane"/>
    <property type="evidence" value="ECO:0007669"/>
    <property type="project" value="UniProtKB-SubCell"/>
</dbReference>
<feature type="transmembrane region" description="Helical" evidence="8">
    <location>
        <begin position="153"/>
        <end position="175"/>
    </location>
</feature>
<name>A0A4D7ARU1_9FIRM</name>
<dbReference type="InterPro" id="IPR035906">
    <property type="entry name" value="MetI-like_sf"/>
</dbReference>
<dbReference type="InterPro" id="IPR051322">
    <property type="entry name" value="AA_ABC_Transporter_Permease"/>
</dbReference>
<protein>
    <submittedName>
        <fullName evidence="10">ABC transporter permease</fullName>
    </submittedName>
</protein>
<evidence type="ECO:0000259" key="9">
    <source>
        <dbReference type="PROSITE" id="PS50928"/>
    </source>
</evidence>
<dbReference type="PANTHER" id="PTHR30450:SF1">
    <property type="entry name" value="D-METHIONINE TRANSPORT SYSTEM PERMEASE PROTEIN METI-RELATED"/>
    <property type="match status" value="1"/>
</dbReference>
<evidence type="ECO:0000313" key="11">
    <source>
        <dbReference type="Proteomes" id="UP000298642"/>
    </source>
</evidence>
<sequence>MFESIAAFWAEYGNVLTDGVWDTLVMVVISTAFAYLIGLPLGVALILTQPHGIRPHRGVYRVLDWIVNIGRSVPFIILMVAIMPFTRMVVGTTIGVKGAIVPLVVSAAPFIARMVETSLNEVDAGVVEAAQSMGASTLQIVWKVYLPEAKPSLILGGAISLVTILAYTAIAGTVGAGGLGDIAVRYGHQRGITSVMWVTVVFLIILVQVVQLIFNWLSRRIDKRLDQPSGAKKSGPLDLLPRFAHTK</sequence>
<dbReference type="GO" id="GO:0048473">
    <property type="term" value="P:D-methionine transmembrane transport"/>
    <property type="evidence" value="ECO:0007669"/>
    <property type="project" value="TreeGrafter"/>
</dbReference>